<name>Q647F2_9VIRU</name>
<evidence type="ECO:0000256" key="1">
    <source>
        <dbReference type="SAM" id="Phobius"/>
    </source>
</evidence>
<proteinExistence type="predicted"/>
<dbReference type="KEGG" id="vg:5141615"/>
<keyword evidence="3" id="KW-1185">Reference proteome</keyword>
<reference evidence="2 3" key="1">
    <citation type="journal article" date="2006" name="Virology">
        <title>TTSV1, a new virus-like particle isolated from the hyperthermophilic crenarchaeote Thermoproteus tenax.</title>
        <authorList>
            <person name="Ahn D.G."/>
            <person name="Kim S.I."/>
            <person name="Rhee J.K."/>
            <person name="Kim K.P."/>
            <person name="Pan J.G."/>
            <person name="Oh J.W."/>
        </authorList>
    </citation>
    <scope>NUCLEOTIDE SEQUENCE</scope>
</reference>
<accession>Q647F2</accession>
<keyword evidence="1" id="KW-0472">Membrane</keyword>
<organism evidence="2 3">
    <name type="scientific">Thermoproteus tenax spherical virus 1</name>
    <dbReference type="NCBI Taxonomy" id="292639"/>
    <lineage>
        <taxon>Viruses</taxon>
        <taxon>Viruses incertae sedis</taxon>
        <taxon>Globuloviridae</taxon>
        <taxon>Alphaglobulovirus</taxon>
        <taxon>Alphaglobulovirus cinderense</taxon>
    </lineage>
</organism>
<protein>
    <submittedName>
        <fullName evidence="2">Uncharacterized protein</fullName>
    </submittedName>
</protein>
<keyword evidence="1" id="KW-1133">Transmembrane helix</keyword>
<dbReference type="EMBL" id="AY722806">
    <property type="protein sequence ID" value="AAU25960.1"/>
    <property type="molecule type" value="Genomic_DNA"/>
</dbReference>
<dbReference type="Proteomes" id="UP000006730">
    <property type="component" value="Segment"/>
</dbReference>
<dbReference type="RefSeq" id="YP_164351.1">
    <property type="nucleotide sequence ID" value="NC_006556.1"/>
</dbReference>
<evidence type="ECO:0000313" key="2">
    <source>
        <dbReference type="EMBL" id="AAU25960.1"/>
    </source>
</evidence>
<dbReference type="GeneID" id="5141615"/>
<evidence type="ECO:0000313" key="3">
    <source>
        <dbReference type="Proteomes" id="UP000006730"/>
    </source>
</evidence>
<feature type="transmembrane region" description="Helical" evidence="1">
    <location>
        <begin position="12"/>
        <end position="31"/>
    </location>
</feature>
<sequence>MAYTHSQHKGVVVLVVALLVLAAIYVLYTYYGKPSGAPVIVGPGTTTTPYTILWPDPVNTTAAVVVVDGNFSGNSITVTVSDTGTYFGVVAYIPYESVNTPFYYAGYAVNNTVIPLFAVTYLTTNMPTTINMTNYLVNTTSLTVYVKPLKMSLPLGKITYGNYTALYVNVAPNVLISAKSIAGISWGLALYTNKTGTYTIQIS</sequence>
<keyword evidence="1" id="KW-0812">Transmembrane</keyword>